<dbReference type="PANTHER" id="PTHR11640:SF31">
    <property type="entry name" value="IRREGULAR CHIASM C-ROUGHEST PROTEIN-RELATED"/>
    <property type="match status" value="1"/>
</dbReference>
<dbReference type="AlphaFoldDB" id="A0A8B8BT01"/>
<keyword evidence="3" id="KW-1015">Disulfide bond</keyword>
<dbReference type="GO" id="GO:0050839">
    <property type="term" value="F:cell adhesion molecule binding"/>
    <property type="evidence" value="ECO:0007669"/>
    <property type="project" value="TreeGrafter"/>
</dbReference>
<feature type="domain" description="Ig-like" evidence="8">
    <location>
        <begin position="329"/>
        <end position="414"/>
    </location>
</feature>
<evidence type="ECO:0000256" key="7">
    <source>
        <dbReference type="SAM" id="SignalP"/>
    </source>
</evidence>
<dbReference type="GO" id="GO:0098609">
    <property type="term" value="P:cell-cell adhesion"/>
    <property type="evidence" value="ECO:0007669"/>
    <property type="project" value="TreeGrafter"/>
</dbReference>
<dbReference type="GO" id="GO:0005911">
    <property type="term" value="C:cell-cell junction"/>
    <property type="evidence" value="ECO:0007669"/>
    <property type="project" value="TreeGrafter"/>
</dbReference>
<keyword evidence="5" id="KW-0393">Immunoglobulin domain</keyword>
<feature type="domain" description="Ig-like" evidence="8">
    <location>
        <begin position="423"/>
        <end position="512"/>
    </location>
</feature>
<sequence>MERVMFTCFVVCGLLYTAQGGPLDMSTKFKDGNVIFSWEGDPAQLYYVIIIRDGVPDSDWSPITGIQHTVKNALLYDSISIWVAVPGGTANNMTYKVSKVESNVGDSVNISWTANNMTYKVSKVESNVGDSVNISWTAPFFPKAATYKIYHTDKVNRSIIEVTSSGATFVQTKYEYKSRPYDSTNIEFEIKDITRDDAGYYNGGVSPAAAWIGEGVVLIVHDKPSKPNIQGNLNIMVGEYSNLTCSSNLITAAPDYYARLRPLSPLSYTWYVNNTKLYGETSKTLSLRVTRNHRYNQYSCTARDKLESDRSDHVIINPLYTPDNLNILPQPLLNSNDKLAVKEGETIGPYTCTADCNPPCDMSWKYMDSTSGGFFDVASTGLLIGHIVNRSIAVFRCFAKYSTDTDFKQIASIKLDVFYLDEPQMVYNENSPLYTYQEVLVQEKTPLHLFCHVNGNPNPTIRLHRGVNANIIAETNSSTWLNHTFASLQCSDTDEYTCTGETKGLTSRKKVVRINVLCDVRVNNKDKVEVIRGFNVGLQRTVIIKLPIIAYPQPVPSRITWVDPEGQMINGTNDLLLPTSELYSHLITSVVLLPEVDYYGEYSVQYNGTPLTKIQITKRESFLTASERKGTLKIDTTHHLENRTGLKAKGQEKQNVQDLEIEKLKLENRKLHGEIERIQLEKETLRAAKNLNNAKLMLILKENQEIASSIIGKL</sequence>
<feature type="signal peptide" evidence="7">
    <location>
        <begin position="1"/>
        <end position="20"/>
    </location>
</feature>
<gene>
    <name evidence="10" type="primary">LOC111112895</name>
</gene>
<dbReference type="GeneID" id="111112895"/>
<dbReference type="Proteomes" id="UP000694844">
    <property type="component" value="Chromosome 9"/>
</dbReference>
<keyword evidence="9" id="KW-1185">Reference proteome</keyword>
<organism evidence="9 10">
    <name type="scientific">Crassostrea virginica</name>
    <name type="common">Eastern oyster</name>
    <dbReference type="NCBI Taxonomy" id="6565"/>
    <lineage>
        <taxon>Eukaryota</taxon>
        <taxon>Metazoa</taxon>
        <taxon>Spiralia</taxon>
        <taxon>Lophotrochozoa</taxon>
        <taxon>Mollusca</taxon>
        <taxon>Bivalvia</taxon>
        <taxon>Autobranchia</taxon>
        <taxon>Pteriomorphia</taxon>
        <taxon>Ostreida</taxon>
        <taxon>Ostreoidea</taxon>
        <taxon>Ostreidae</taxon>
        <taxon>Crassostrea</taxon>
    </lineage>
</organism>
<dbReference type="GO" id="GO:0005886">
    <property type="term" value="C:plasma membrane"/>
    <property type="evidence" value="ECO:0007669"/>
    <property type="project" value="TreeGrafter"/>
</dbReference>
<dbReference type="SUPFAM" id="SSF48726">
    <property type="entry name" value="Immunoglobulin"/>
    <property type="match status" value="2"/>
</dbReference>
<feature type="chain" id="PRO_5034918043" evidence="7">
    <location>
        <begin position="21"/>
        <end position="714"/>
    </location>
</feature>
<evidence type="ECO:0000256" key="4">
    <source>
        <dbReference type="ARBA" id="ARBA00023180"/>
    </source>
</evidence>
<keyword evidence="6" id="KW-0175">Coiled coil</keyword>
<dbReference type="PROSITE" id="PS50835">
    <property type="entry name" value="IG_LIKE"/>
    <property type="match status" value="3"/>
</dbReference>
<dbReference type="InterPro" id="IPR007110">
    <property type="entry name" value="Ig-like_dom"/>
</dbReference>
<evidence type="ECO:0000256" key="5">
    <source>
        <dbReference type="ARBA" id="ARBA00023319"/>
    </source>
</evidence>
<evidence type="ECO:0000259" key="8">
    <source>
        <dbReference type="PROSITE" id="PS50835"/>
    </source>
</evidence>
<dbReference type="SMART" id="SM00409">
    <property type="entry name" value="IG"/>
    <property type="match status" value="3"/>
</dbReference>
<dbReference type="RefSeq" id="XP_022306472.1">
    <property type="nucleotide sequence ID" value="XM_022450764.1"/>
</dbReference>
<keyword evidence="4" id="KW-0325">Glycoprotein</keyword>
<dbReference type="InterPro" id="IPR051275">
    <property type="entry name" value="Cell_adhesion_signaling"/>
</dbReference>
<reference evidence="10" key="1">
    <citation type="submission" date="2025-08" db="UniProtKB">
        <authorList>
            <consortium name="RefSeq"/>
        </authorList>
    </citation>
    <scope>IDENTIFICATION</scope>
    <source>
        <tissue evidence="10">Whole sample</tissue>
    </source>
</reference>
<dbReference type="PANTHER" id="PTHR11640">
    <property type="entry name" value="NEPHRIN"/>
    <property type="match status" value="1"/>
</dbReference>
<dbReference type="CDD" id="cd00096">
    <property type="entry name" value="Ig"/>
    <property type="match status" value="1"/>
</dbReference>
<evidence type="ECO:0000313" key="10">
    <source>
        <dbReference type="RefSeq" id="XP_022306472.1"/>
    </source>
</evidence>
<accession>A0A8B8BT01</accession>
<protein>
    <submittedName>
        <fullName evidence="10">Uncharacterized protein LOC111112895</fullName>
    </submittedName>
</protein>
<feature type="coiled-coil region" evidence="6">
    <location>
        <begin position="649"/>
        <end position="688"/>
    </location>
</feature>
<dbReference type="Gene3D" id="2.60.40.10">
    <property type="entry name" value="Immunoglobulins"/>
    <property type="match status" value="3"/>
</dbReference>
<dbReference type="KEGG" id="cvn:111112895"/>
<name>A0A8B8BT01_CRAVI</name>
<keyword evidence="2" id="KW-0472">Membrane</keyword>
<feature type="domain" description="Ig-like" evidence="8">
    <location>
        <begin position="224"/>
        <end position="317"/>
    </location>
</feature>
<evidence type="ECO:0000256" key="2">
    <source>
        <dbReference type="ARBA" id="ARBA00023136"/>
    </source>
</evidence>
<proteinExistence type="predicted"/>
<evidence type="ECO:0000256" key="3">
    <source>
        <dbReference type="ARBA" id="ARBA00023157"/>
    </source>
</evidence>
<evidence type="ECO:0000313" key="9">
    <source>
        <dbReference type="Proteomes" id="UP000694844"/>
    </source>
</evidence>
<comment type="subcellular location">
    <subcellularLocation>
        <location evidence="1">Membrane</location>
        <topology evidence="1">Single-pass type I membrane protein</topology>
    </subcellularLocation>
</comment>
<dbReference type="OrthoDB" id="6250964at2759"/>
<dbReference type="InterPro" id="IPR013783">
    <property type="entry name" value="Ig-like_fold"/>
</dbReference>
<dbReference type="InterPro" id="IPR003599">
    <property type="entry name" value="Ig_sub"/>
</dbReference>
<evidence type="ECO:0000256" key="1">
    <source>
        <dbReference type="ARBA" id="ARBA00004479"/>
    </source>
</evidence>
<keyword evidence="7" id="KW-0732">Signal</keyword>
<dbReference type="InterPro" id="IPR036179">
    <property type="entry name" value="Ig-like_dom_sf"/>
</dbReference>
<evidence type="ECO:0000256" key="6">
    <source>
        <dbReference type="SAM" id="Coils"/>
    </source>
</evidence>